<keyword evidence="3" id="KW-0804">Transcription</keyword>
<dbReference type="AlphaFoldDB" id="A0A6P0DUH8"/>
<keyword evidence="1" id="KW-0805">Transcription regulation</keyword>
<feature type="domain" description="HTH lacI-type" evidence="4">
    <location>
        <begin position="8"/>
        <end position="62"/>
    </location>
</feature>
<dbReference type="Gene3D" id="1.10.260.40">
    <property type="entry name" value="lambda repressor-like DNA-binding domains"/>
    <property type="match status" value="1"/>
</dbReference>
<dbReference type="EMBL" id="WXXP01000752">
    <property type="protein sequence ID" value="NEK55660.1"/>
    <property type="molecule type" value="Genomic_DNA"/>
</dbReference>
<evidence type="ECO:0000256" key="3">
    <source>
        <dbReference type="ARBA" id="ARBA00023163"/>
    </source>
</evidence>
<sequence>MTASRPGPNLSRIATSLGVSVATVSNALSGKGRVSGPLVERIREHAAELGYVPSQAGRALRTGRSGVLG</sequence>
<evidence type="ECO:0000313" key="5">
    <source>
        <dbReference type="EMBL" id="NEK55660.1"/>
    </source>
</evidence>
<dbReference type="InterPro" id="IPR010982">
    <property type="entry name" value="Lambda_DNA-bd_dom_sf"/>
</dbReference>
<accession>A0A6P0DUH8</accession>
<organism evidence="5 6">
    <name type="scientific">Rhizobium leguminosarum</name>
    <dbReference type="NCBI Taxonomy" id="384"/>
    <lineage>
        <taxon>Bacteria</taxon>
        <taxon>Pseudomonadati</taxon>
        <taxon>Pseudomonadota</taxon>
        <taxon>Alphaproteobacteria</taxon>
        <taxon>Hyphomicrobiales</taxon>
        <taxon>Rhizobiaceae</taxon>
        <taxon>Rhizobium/Agrobacterium group</taxon>
        <taxon>Rhizobium</taxon>
    </lineage>
</organism>
<gene>
    <name evidence="5" type="ORF">GUK36_41250</name>
</gene>
<evidence type="ECO:0000313" key="6">
    <source>
        <dbReference type="Proteomes" id="UP000471409"/>
    </source>
</evidence>
<evidence type="ECO:0000256" key="2">
    <source>
        <dbReference type="ARBA" id="ARBA00023125"/>
    </source>
</evidence>
<dbReference type="SMART" id="SM00354">
    <property type="entry name" value="HTH_LACI"/>
    <property type="match status" value="1"/>
</dbReference>
<dbReference type="Pfam" id="PF00356">
    <property type="entry name" value="LacI"/>
    <property type="match status" value="1"/>
</dbReference>
<dbReference type="RefSeq" id="WP_164001498.1">
    <property type="nucleotide sequence ID" value="NZ_WXXP01000752.1"/>
</dbReference>
<protein>
    <submittedName>
        <fullName evidence="5">LacI family DNA-binding transcriptional regulator</fullName>
    </submittedName>
</protein>
<dbReference type="GO" id="GO:0000976">
    <property type="term" value="F:transcription cis-regulatory region binding"/>
    <property type="evidence" value="ECO:0007669"/>
    <property type="project" value="TreeGrafter"/>
</dbReference>
<evidence type="ECO:0000259" key="4">
    <source>
        <dbReference type="PROSITE" id="PS50932"/>
    </source>
</evidence>
<dbReference type="SUPFAM" id="SSF47413">
    <property type="entry name" value="lambda repressor-like DNA-binding domains"/>
    <property type="match status" value="1"/>
</dbReference>
<keyword evidence="2 5" id="KW-0238">DNA-binding</keyword>
<evidence type="ECO:0000256" key="1">
    <source>
        <dbReference type="ARBA" id="ARBA00023015"/>
    </source>
</evidence>
<dbReference type="InterPro" id="IPR000843">
    <property type="entry name" value="HTH_LacI"/>
</dbReference>
<dbReference type="PROSITE" id="PS50932">
    <property type="entry name" value="HTH_LACI_2"/>
    <property type="match status" value="1"/>
</dbReference>
<dbReference type="PANTHER" id="PTHR30146">
    <property type="entry name" value="LACI-RELATED TRANSCRIPTIONAL REPRESSOR"/>
    <property type="match status" value="1"/>
</dbReference>
<dbReference type="CDD" id="cd01392">
    <property type="entry name" value="HTH_LacI"/>
    <property type="match status" value="1"/>
</dbReference>
<comment type="caution">
    <text evidence="5">The sequence shown here is derived from an EMBL/GenBank/DDBJ whole genome shotgun (WGS) entry which is preliminary data.</text>
</comment>
<proteinExistence type="predicted"/>
<dbReference type="GO" id="GO:0003700">
    <property type="term" value="F:DNA-binding transcription factor activity"/>
    <property type="evidence" value="ECO:0007669"/>
    <property type="project" value="TreeGrafter"/>
</dbReference>
<reference evidence="5 6" key="1">
    <citation type="submission" date="2020-01" db="EMBL/GenBank/DDBJ databases">
        <title>Rhizobium genotypes associated with high levels of biological nitrogen fixation by grain legumes in a temperate-maritime cropping system.</title>
        <authorList>
            <person name="Maluk M."/>
            <person name="Francesc Ferrando Molina F."/>
            <person name="Lopez Del Egido L."/>
            <person name="Lafos M."/>
            <person name="Langarica-Fuentes A."/>
            <person name="Gebre Yohannes G."/>
            <person name="Young M.W."/>
            <person name="Martin P."/>
            <person name="Gantlett R."/>
            <person name="Kenicer G."/>
            <person name="Hawes C."/>
            <person name="Begg G.S."/>
            <person name="Quilliam R.S."/>
            <person name="Squire G.R."/>
            <person name="Poole P.S."/>
            <person name="Young P.W."/>
            <person name="Iannetta P.M."/>
            <person name="James E.K."/>
        </authorList>
    </citation>
    <scope>NUCLEOTIDE SEQUENCE [LARGE SCALE GENOMIC DNA]</scope>
    <source>
        <strain evidence="5 6">JHI944</strain>
    </source>
</reference>
<dbReference type="Proteomes" id="UP000471409">
    <property type="component" value="Unassembled WGS sequence"/>
</dbReference>
<dbReference type="PANTHER" id="PTHR30146:SF109">
    <property type="entry name" value="HTH-TYPE TRANSCRIPTIONAL REGULATOR GALS"/>
    <property type="match status" value="1"/>
</dbReference>
<name>A0A6P0DUH8_RHILE</name>
<feature type="non-terminal residue" evidence="5">
    <location>
        <position position="69"/>
    </location>
</feature>